<protein>
    <submittedName>
        <fullName evidence="3">Transcription factor bzip</fullName>
    </submittedName>
</protein>
<dbReference type="InterPro" id="IPR052635">
    <property type="entry name" value="Sec_Metab_Biosynth_Reg"/>
</dbReference>
<dbReference type="OrthoDB" id="194358at2759"/>
<dbReference type="PROSITE" id="PS00036">
    <property type="entry name" value="BZIP_BASIC"/>
    <property type="match status" value="1"/>
</dbReference>
<accession>A0A8H4LMR0</accession>
<dbReference type="PANTHER" id="PTHR39607:SF3">
    <property type="entry name" value="BZIP DOMAIN-CONTAINING PROTEIN"/>
    <property type="match status" value="1"/>
</dbReference>
<evidence type="ECO:0000256" key="1">
    <source>
        <dbReference type="SAM" id="MobiDB-lite"/>
    </source>
</evidence>
<dbReference type="Proteomes" id="UP000554235">
    <property type="component" value="Unassembled WGS sequence"/>
</dbReference>
<feature type="compositionally biased region" description="Basic and acidic residues" evidence="1">
    <location>
        <begin position="21"/>
        <end position="62"/>
    </location>
</feature>
<evidence type="ECO:0000313" key="4">
    <source>
        <dbReference type="Proteomes" id="UP000554235"/>
    </source>
</evidence>
<feature type="region of interest" description="Disordered" evidence="1">
    <location>
        <begin position="1"/>
        <end position="137"/>
    </location>
</feature>
<comment type="caution">
    <text evidence="3">The sequence shown here is derived from an EMBL/GenBank/DDBJ whole genome shotgun (WGS) entry which is preliminary data.</text>
</comment>
<dbReference type="InterPro" id="IPR004827">
    <property type="entry name" value="bZIP"/>
</dbReference>
<dbReference type="GO" id="GO:0003700">
    <property type="term" value="F:DNA-binding transcription factor activity"/>
    <property type="evidence" value="ECO:0007669"/>
    <property type="project" value="InterPro"/>
</dbReference>
<proteinExistence type="predicted"/>
<name>A0A8H4LMR0_9HYPO</name>
<dbReference type="CDD" id="cd14686">
    <property type="entry name" value="bZIP"/>
    <property type="match status" value="1"/>
</dbReference>
<feature type="domain" description="BZIP" evidence="2">
    <location>
        <begin position="36"/>
        <end position="51"/>
    </location>
</feature>
<evidence type="ECO:0000313" key="3">
    <source>
        <dbReference type="EMBL" id="KAF4471562.1"/>
    </source>
</evidence>
<dbReference type="PANTHER" id="PTHR39607">
    <property type="entry name" value="XANTHOCILLIN BIOSYNTHESIS CLUSTER TRANSCRIPTION FACTOR XANC-RELATED"/>
    <property type="match status" value="1"/>
</dbReference>
<keyword evidence="4" id="KW-1185">Reference proteome</keyword>
<feature type="compositionally biased region" description="Low complexity" evidence="1">
    <location>
        <begin position="80"/>
        <end position="96"/>
    </location>
</feature>
<feature type="compositionally biased region" description="Polar residues" evidence="1">
    <location>
        <begin position="100"/>
        <end position="132"/>
    </location>
</feature>
<gene>
    <name evidence="3" type="ORF">FALBO_1529</name>
</gene>
<sequence>MTVSRPPKRSEGTRSTYSDATRIDEDWTKISDTVERRRMQNRISAREYRERLRNGSKDHRDSSGPSDRVTIRKKRRKTASRAPKSSQPSAKASEPAVHQSRATPPANCTSNSFPPGQHTSSVSPTLHNSPSAYSGGLAVRDAPATSYQVTDPSKGVGVGSTIADDESECSTCQEYKAILYRRDQFNVSECYYGGWELMYGEAIGFFDFP</sequence>
<reference evidence="3 4" key="1">
    <citation type="submission" date="2020-01" db="EMBL/GenBank/DDBJ databases">
        <title>Identification and distribution of gene clusters putatively required for synthesis of sphingolipid metabolism inhibitors in phylogenetically diverse species of the filamentous fungus Fusarium.</title>
        <authorList>
            <person name="Kim H.-S."/>
            <person name="Busman M."/>
            <person name="Brown D.W."/>
            <person name="Divon H."/>
            <person name="Uhlig S."/>
            <person name="Proctor R.H."/>
        </authorList>
    </citation>
    <scope>NUCLEOTIDE SEQUENCE [LARGE SCALE GENOMIC DNA]</scope>
    <source>
        <strain evidence="3 4">NRRL 20459</strain>
    </source>
</reference>
<dbReference type="AlphaFoldDB" id="A0A8H4LMR0"/>
<organism evidence="3 4">
    <name type="scientific">Fusarium albosuccineum</name>
    <dbReference type="NCBI Taxonomy" id="1237068"/>
    <lineage>
        <taxon>Eukaryota</taxon>
        <taxon>Fungi</taxon>
        <taxon>Dikarya</taxon>
        <taxon>Ascomycota</taxon>
        <taxon>Pezizomycotina</taxon>
        <taxon>Sordariomycetes</taxon>
        <taxon>Hypocreomycetidae</taxon>
        <taxon>Hypocreales</taxon>
        <taxon>Nectriaceae</taxon>
        <taxon>Fusarium</taxon>
        <taxon>Fusarium decemcellulare species complex</taxon>
    </lineage>
</organism>
<evidence type="ECO:0000259" key="2">
    <source>
        <dbReference type="PROSITE" id="PS00036"/>
    </source>
</evidence>
<dbReference type="EMBL" id="JAADYS010000190">
    <property type="protein sequence ID" value="KAF4471562.1"/>
    <property type="molecule type" value="Genomic_DNA"/>
</dbReference>